<gene>
    <name evidence="1" type="ORF">G7Y89_g13315</name>
</gene>
<protein>
    <submittedName>
        <fullName evidence="1">Uncharacterized protein</fullName>
    </submittedName>
</protein>
<organism evidence="1 2">
    <name type="scientific">Cudoniella acicularis</name>
    <dbReference type="NCBI Taxonomy" id="354080"/>
    <lineage>
        <taxon>Eukaryota</taxon>
        <taxon>Fungi</taxon>
        <taxon>Dikarya</taxon>
        <taxon>Ascomycota</taxon>
        <taxon>Pezizomycotina</taxon>
        <taxon>Leotiomycetes</taxon>
        <taxon>Helotiales</taxon>
        <taxon>Tricladiaceae</taxon>
        <taxon>Cudoniella</taxon>
    </lineage>
</organism>
<comment type="caution">
    <text evidence="1">The sequence shown here is derived from an EMBL/GenBank/DDBJ whole genome shotgun (WGS) entry which is preliminary data.</text>
</comment>
<keyword evidence="2" id="KW-1185">Reference proteome</keyword>
<proteinExistence type="predicted"/>
<dbReference type="AlphaFoldDB" id="A0A8H4VYU0"/>
<accession>A0A8H4VYU0</accession>
<sequence>MPFASHSDPNFLGTLPSREFGDVVRGNAGLVALTVGIVAPDVSSEDEEDREGTEEGIKVVGGEAARGFMASLVEGGEGLVMLDATAFEFGKEEVVKILEKCAKLKVGSFSAGLESGWKELFESIGEKLGGLEELEIVGVPGEAMVEKLKEGSEAGLDTGLLEKLSGKSEDLKSVKVSILRTKGEHWLKENGTWRKQG</sequence>
<name>A0A8H4VYU0_9HELO</name>
<dbReference type="EMBL" id="JAAMPI010001534">
    <property type="protein sequence ID" value="KAF4624854.1"/>
    <property type="molecule type" value="Genomic_DNA"/>
</dbReference>
<reference evidence="1 2" key="1">
    <citation type="submission" date="2020-03" db="EMBL/GenBank/DDBJ databases">
        <title>Draft Genome Sequence of Cudoniella acicularis.</title>
        <authorList>
            <person name="Buettner E."/>
            <person name="Kellner H."/>
        </authorList>
    </citation>
    <scope>NUCLEOTIDE SEQUENCE [LARGE SCALE GENOMIC DNA]</scope>
    <source>
        <strain evidence="1 2">DSM 108380</strain>
    </source>
</reference>
<evidence type="ECO:0000313" key="2">
    <source>
        <dbReference type="Proteomes" id="UP000566819"/>
    </source>
</evidence>
<dbReference type="OrthoDB" id="5356476at2759"/>
<evidence type="ECO:0000313" key="1">
    <source>
        <dbReference type="EMBL" id="KAF4624854.1"/>
    </source>
</evidence>
<dbReference type="Proteomes" id="UP000566819">
    <property type="component" value="Unassembled WGS sequence"/>
</dbReference>